<dbReference type="Proteomes" id="UP000799538">
    <property type="component" value="Unassembled WGS sequence"/>
</dbReference>
<reference evidence="3" key="1">
    <citation type="journal article" date="2020" name="Stud. Mycol.">
        <title>101 Dothideomycetes genomes: A test case for predicting lifestyles and emergence of pathogens.</title>
        <authorList>
            <person name="Haridas S."/>
            <person name="Albert R."/>
            <person name="Binder M."/>
            <person name="Bloem J."/>
            <person name="LaButti K."/>
            <person name="Salamov A."/>
            <person name="Andreopoulos B."/>
            <person name="Baker S."/>
            <person name="Barry K."/>
            <person name="Bills G."/>
            <person name="Bluhm B."/>
            <person name="Cannon C."/>
            <person name="Castanera R."/>
            <person name="Culley D."/>
            <person name="Daum C."/>
            <person name="Ezra D."/>
            <person name="Gonzalez J."/>
            <person name="Henrissat B."/>
            <person name="Kuo A."/>
            <person name="Liang C."/>
            <person name="Lipzen A."/>
            <person name="Lutzoni F."/>
            <person name="Magnuson J."/>
            <person name="Mondo S."/>
            <person name="Nolan M."/>
            <person name="Ohm R."/>
            <person name="Pangilinan J."/>
            <person name="Park H.-J."/>
            <person name="Ramirez L."/>
            <person name="Alfaro M."/>
            <person name="Sun H."/>
            <person name="Tritt A."/>
            <person name="Yoshinaga Y."/>
            <person name="Zwiers L.-H."/>
            <person name="Turgeon B."/>
            <person name="Goodwin S."/>
            <person name="Spatafora J."/>
            <person name="Crous P."/>
            <person name="Grigoriev I."/>
        </authorList>
    </citation>
    <scope>NUCLEOTIDE SEQUENCE [LARGE SCALE GENOMIC DNA]</scope>
    <source>
        <strain evidence="3">CECT 20119</strain>
    </source>
</reference>
<name>A0A6A6GB84_9PEZI</name>
<accession>A0A6A6GB84</accession>
<proteinExistence type="predicted"/>
<organism evidence="2 3">
    <name type="scientific">Elsinoe ampelina</name>
    <dbReference type="NCBI Taxonomy" id="302913"/>
    <lineage>
        <taxon>Eukaryota</taxon>
        <taxon>Fungi</taxon>
        <taxon>Dikarya</taxon>
        <taxon>Ascomycota</taxon>
        <taxon>Pezizomycotina</taxon>
        <taxon>Dothideomycetes</taxon>
        <taxon>Dothideomycetidae</taxon>
        <taxon>Myriangiales</taxon>
        <taxon>Elsinoaceae</taxon>
        <taxon>Elsinoe</taxon>
    </lineage>
</organism>
<evidence type="ECO:0000256" key="1">
    <source>
        <dbReference type="SAM" id="Phobius"/>
    </source>
</evidence>
<gene>
    <name evidence="2" type="ORF">BDZ85DRAFT_262780</name>
</gene>
<feature type="transmembrane region" description="Helical" evidence="1">
    <location>
        <begin position="35"/>
        <end position="57"/>
    </location>
</feature>
<sequence>MLPTATLSPADILPANVPPGPFPSALLSTSSSRSVILAPGSLLLLLLLLLLTPTSLFPNTLVPTPPLHLHC</sequence>
<keyword evidence="1" id="KW-0812">Transmembrane</keyword>
<evidence type="ECO:0000313" key="3">
    <source>
        <dbReference type="Proteomes" id="UP000799538"/>
    </source>
</evidence>
<protein>
    <submittedName>
        <fullName evidence="2">Uncharacterized protein</fullName>
    </submittedName>
</protein>
<evidence type="ECO:0000313" key="2">
    <source>
        <dbReference type="EMBL" id="KAF2222995.1"/>
    </source>
</evidence>
<keyword evidence="3" id="KW-1185">Reference proteome</keyword>
<keyword evidence="1" id="KW-1133">Transmembrane helix</keyword>
<dbReference type="AlphaFoldDB" id="A0A6A6GB84"/>
<keyword evidence="1" id="KW-0472">Membrane</keyword>
<dbReference type="EMBL" id="ML992507">
    <property type="protein sequence ID" value="KAF2222995.1"/>
    <property type="molecule type" value="Genomic_DNA"/>
</dbReference>